<dbReference type="InterPro" id="IPR036513">
    <property type="entry name" value="STAS_dom_sf"/>
</dbReference>
<feature type="domain" description="STAS" evidence="1">
    <location>
        <begin position="15"/>
        <end position="74"/>
    </location>
</feature>
<evidence type="ECO:0000313" key="2">
    <source>
        <dbReference type="EMBL" id="WAH36794.1"/>
    </source>
</evidence>
<evidence type="ECO:0000259" key="1">
    <source>
        <dbReference type="PROSITE" id="PS50801"/>
    </source>
</evidence>
<dbReference type="Gene3D" id="3.30.750.24">
    <property type="entry name" value="STAS domain"/>
    <property type="match status" value="1"/>
</dbReference>
<dbReference type="EMBL" id="CP104064">
    <property type="protein sequence ID" value="WAH36794.1"/>
    <property type="molecule type" value="Genomic_DNA"/>
</dbReference>
<reference evidence="2" key="1">
    <citation type="submission" date="2022-08" db="EMBL/GenBank/DDBJ databases">
        <title>Alicyclobacillus dauci DSM2870, complete genome.</title>
        <authorList>
            <person name="Wang Q."/>
            <person name="Cai R."/>
            <person name="Wang Z."/>
        </authorList>
    </citation>
    <scope>NUCLEOTIDE SEQUENCE</scope>
    <source>
        <strain evidence="2">DSM 28700</strain>
    </source>
</reference>
<name>A0ABY6Z3C8_9BACL</name>
<accession>A0ABY6Z3C8</accession>
<evidence type="ECO:0000313" key="3">
    <source>
        <dbReference type="Proteomes" id="UP001164803"/>
    </source>
</evidence>
<dbReference type="PROSITE" id="PS50801">
    <property type="entry name" value="STAS"/>
    <property type="match status" value="1"/>
</dbReference>
<organism evidence="2 3">
    <name type="scientific">Alicyclobacillus dauci</name>
    <dbReference type="NCBI Taxonomy" id="1475485"/>
    <lineage>
        <taxon>Bacteria</taxon>
        <taxon>Bacillati</taxon>
        <taxon>Bacillota</taxon>
        <taxon>Bacilli</taxon>
        <taxon>Bacillales</taxon>
        <taxon>Alicyclobacillaceae</taxon>
        <taxon>Alicyclobacillus</taxon>
    </lineage>
</organism>
<keyword evidence="3" id="KW-1185">Reference proteome</keyword>
<dbReference type="RefSeq" id="WP_268044180.1">
    <property type="nucleotide sequence ID" value="NZ_CP104064.1"/>
</dbReference>
<gene>
    <name evidence="2" type="ORF">NZD86_21905</name>
</gene>
<dbReference type="Pfam" id="PF01740">
    <property type="entry name" value="STAS"/>
    <property type="match status" value="1"/>
</dbReference>
<protein>
    <submittedName>
        <fullName evidence="2">STAS domain-containing protein</fullName>
    </submittedName>
</protein>
<dbReference type="InterPro" id="IPR002645">
    <property type="entry name" value="STAS_dom"/>
</dbReference>
<proteinExistence type="predicted"/>
<sequence length="74" mass="7904">MSLSVEVENNSAESIVVKVVGEVDFSTVDKVLEVIDEYRHTAISLDFSGIGFIDSTGVGLILRSVMELADTGAK</sequence>
<dbReference type="SUPFAM" id="SSF52091">
    <property type="entry name" value="SpoIIaa-like"/>
    <property type="match status" value="1"/>
</dbReference>
<dbReference type="CDD" id="cd07043">
    <property type="entry name" value="STAS_anti-anti-sigma_factors"/>
    <property type="match status" value="1"/>
</dbReference>
<dbReference type="Proteomes" id="UP001164803">
    <property type="component" value="Chromosome"/>
</dbReference>